<dbReference type="InterPro" id="IPR043504">
    <property type="entry name" value="Peptidase_S1_PA_chymotrypsin"/>
</dbReference>
<evidence type="ECO:0000256" key="7">
    <source>
        <dbReference type="ARBA" id="ARBA00023157"/>
    </source>
</evidence>
<dbReference type="EMBL" id="JAGSMN010001031">
    <property type="protein sequence ID" value="MBR7677689.1"/>
    <property type="molecule type" value="Genomic_DNA"/>
</dbReference>
<dbReference type="InterPro" id="IPR009003">
    <property type="entry name" value="Peptidase_S1_PA"/>
</dbReference>
<feature type="domain" description="Peptidase S1" evidence="11">
    <location>
        <begin position="120"/>
        <end position="292"/>
    </location>
</feature>
<keyword evidence="7 9" id="KW-1015">Disulfide bond</keyword>
<dbReference type="PROSITE" id="PS00134">
    <property type="entry name" value="TRYPSIN_HIS"/>
    <property type="match status" value="1"/>
</dbReference>
<evidence type="ECO:0000256" key="9">
    <source>
        <dbReference type="PIRSR" id="PIRSR001134-2"/>
    </source>
</evidence>
<dbReference type="GO" id="GO:0006508">
    <property type="term" value="P:proteolysis"/>
    <property type="evidence" value="ECO:0007669"/>
    <property type="project" value="UniProtKB-KW"/>
</dbReference>
<evidence type="ECO:0000256" key="8">
    <source>
        <dbReference type="PIRSR" id="PIRSR001134-1"/>
    </source>
</evidence>
<dbReference type="PROSITE" id="PS00135">
    <property type="entry name" value="TRYPSIN_SER"/>
    <property type="match status" value="1"/>
</dbReference>
<organism evidence="13 14">
    <name type="scientific">Streptomyces daliensis</name>
    <dbReference type="NCBI Taxonomy" id="299421"/>
    <lineage>
        <taxon>Bacteria</taxon>
        <taxon>Bacillati</taxon>
        <taxon>Actinomycetota</taxon>
        <taxon>Actinomycetes</taxon>
        <taxon>Kitasatosporales</taxon>
        <taxon>Streptomycetaceae</taxon>
        <taxon>Streptomyces</taxon>
    </lineage>
</organism>
<keyword evidence="3 10" id="KW-0732">Signal</keyword>
<comment type="caution">
    <text evidence="13">The sequence shown here is derived from an EMBL/GenBank/DDBJ whole genome shotgun (WGS) entry which is preliminary data.</text>
</comment>
<dbReference type="GO" id="GO:0005576">
    <property type="term" value="C:extracellular region"/>
    <property type="evidence" value="ECO:0007669"/>
    <property type="project" value="InterPro"/>
</dbReference>
<name>A0A8T4IZY7_9ACTN</name>
<dbReference type="InterPro" id="IPR004236">
    <property type="entry name" value="Pept_S1_alpha_lytic"/>
</dbReference>
<feature type="disulfide bond" evidence="9">
    <location>
        <begin position="131"/>
        <end position="151"/>
    </location>
</feature>
<feature type="domain" description="Peptidase S1A alpha-lytic prodomain" evidence="12">
    <location>
        <begin position="47"/>
        <end position="101"/>
    </location>
</feature>
<evidence type="ECO:0000313" key="13">
    <source>
        <dbReference type="EMBL" id="MBR7677689.1"/>
    </source>
</evidence>
<dbReference type="PROSITE" id="PS51318">
    <property type="entry name" value="TAT"/>
    <property type="match status" value="1"/>
</dbReference>
<dbReference type="CDD" id="cd21112">
    <property type="entry name" value="alphaLP-like"/>
    <property type="match status" value="1"/>
</dbReference>
<feature type="active site" description="Charge relay system" evidence="8">
    <location>
        <position position="150"/>
    </location>
</feature>
<protein>
    <submittedName>
        <fullName evidence="13">S1 family peptidase</fullName>
    </submittedName>
</protein>
<evidence type="ECO:0000256" key="4">
    <source>
        <dbReference type="ARBA" id="ARBA00022801"/>
    </source>
</evidence>
<dbReference type="InterPro" id="IPR001316">
    <property type="entry name" value="Pept_S1A_streptogrisin"/>
</dbReference>
<dbReference type="InterPro" id="IPR006311">
    <property type="entry name" value="TAT_signal"/>
</dbReference>
<dbReference type="Proteomes" id="UP000675554">
    <property type="component" value="Unassembled WGS sequence"/>
</dbReference>
<feature type="active site" description="Charge relay system" evidence="8">
    <location>
        <position position="257"/>
    </location>
</feature>
<proteinExistence type="inferred from homology"/>
<comment type="similarity">
    <text evidence="1">Belongs to the peptidase S1 family.</text>
</comment>
<dbReference type="Pfam" id="PF00089">
    <property type="entry name" value="Trypsin"/>
    <property type="match status" value="1"/>
</dbReference>
<sequence length="301" mass="30567">MRIKRTTTSSSAARRRRTRLIAAASGMAAAGALMVPVSAAADAPTTYSASELKAVGDAVLEADVAGTAWYVDKKTDRLVVTADSTVSQAELAKIKQEAGGKAGAIDVKRTPGKINKLLSGGDAIYATSWRCSAGFNVRSGSTYYFVTAGHCTDGAGNWWTNSGRTTLIGPTAGSSFPGNDYGLVRYSSSVSHPGTVGSVEITNAANPTVGQTVTRRGSTTGTHSGRVTALNATVNYGGGDVVYGMIQTTVCAEPGDSGGPLYSGSTALGLTSGGSGNCSSGGTTFFQPVVEALNAYGVSVY</sequence>
<feature type="signal peptide" evidence="10">
    <location>
        <begin position="1"/>
        <end position="39"/>
    </location>
</feature>
<dbReference type="Pfam" id="PF02983">
    <property type="entry name" value="Pro_Al_protease"/>
    <property type="match status" value="1"/>
</dbReference>
<feature type="chain" id="PRO_5038558273" evidence="10">
    <location>
        <begin position="40"/>
        <end position="301"/>
    </location>
</feature>
<dbReference type="Gene3D" id="2.40.10.10">
    <property type="entry name" value="Trypsin-like serine proteases"/>
    <property type="match status" value="2"/>
</dbReference>
<dbReference type="InterPro" id="IPR033116">
    <property type="entry name" value="TRYPSIN_SER"/>
</dbReference>
<dbReference type="InterPro" id="IPR018114">
    <property type="entry name" value="TRYPSIN_HIS"/>
</dbReference>
<dbReference type="SUPFAM" id="SSF50494">
    <property type="entry name" value="Trypsin-like serine proteases"/>
    <property type="match status" value="1"/>
</dbReference>
<evidence type="ECO:0000313" key="14">
    <source>
        <dbReference type="Proteomes" id="UP000675554"/>
    </source>
</evidence>
<keyword evidence="4" id="KW-0378">Hydrolase</keyword>
<gene>
    <name evidence="13" type="ORF">KDA82_32815</name>
</gene>
<feature type="disulfide bond" evidence="9">
    <location>
        <begin position="251"/>
        <end position="278"/>
    </location>
</feature>
<keyword evidence="14" id="KW-1185">Reference proteome</keyword>
<keyword evidence="5" id="KW-0720">Serine protease</keyword>
<evidence type="ECO:0000259" key="12">
    <source>
        <dbReference type="Pfam" id="PF02983"/>
    </source>
</evidence>
<dbReference type="GO" id="GO:0004252">
    <property type="term" value="F:serine-type endopeptidase activity"/>
    <property type="evidence" value="ECO:0007669"/>
    <property type="project" value="InterPro"/>
</dbReference>
<evidence type="ECO:0000256" key="6">
    <source>
        <dbReference type="ARBA" id="ARBA00023145"/>
    </source>
</evidence>
<keyword evidence="2" id="KW-0645">Protease</keyword>
<accession>A0A8T4IZY7</accession>
<dbReference type="InterPro" id="IPR001254">
    <property type="entry name" value="Trypsin_dom"/>
</dbReference>
<evidence type="ECO:0000256" key="5">
    <source>
        <dbReference type="ARBA" id="ARBA00022825"/>
    </source>
</evidence>
<feature type="active site" description="Charge relay system" evidence="8">
    <location>
        <position position="180"/>
    </location>
</feature>
<evidence type="ECO:0000256" key="2">
    <source>
        <dbReference type="ARBA" id="ARBA00022670"/>
    </source>
</evidence>
<dbReference type="PIRSF" id="PIRSF001134">
    <property type="entry name" value="Streptogrisin"/>
    <property type="match status" value="1"/>
</dbReference>
<keyword evidence="6" id="KW-0865">Zymogen</keyword>
<evidence type="ECO:0000259" key="11">
    <source>
        <dbReference type="Pfam" id="PF00089"/>
    </source>
</evidence>
<evidence type="ECO:0000256" key="3">
    <source>
        <dbReference type="ARBA" id="ARBA00022729"/>
    </source>
</evidence>
<reference evidence="13" key="1">
    <citation type="submission" date="2021-04" db="EMBL/GenBank/DDBJ databases">
        <title>Sequencing of actinobacteria type strains.</title>
        <authorList>
            <person name="Nguyen G.-S."/>
            <person name="Wentzel A."/>
        </authorList>
    </citation>
    <scope>NUCLEOTIDE SEQUENCE</scope>
    <source>
        <strain evidence="13">DSM 42095</strain>
    </source>
</reference>
<dbReference type="PRINTS" id="PR00861">
    <property type="entry name" value="ALYTICPTASE"/>
</dbReference>
<evidence type="ECO:0000256" key="10">
    <source>
        <dbReference type="SAM" id="SignalP"/>
    </source>
</evidence>
<evidence type="ECO:0000256" key="1">
    <source>
        <dbReference type="ARBA" id="ARBA00007664"/>
    </source>
</evidence>
<dbReference type="AlphaFoldDB" id="A0A8T4IZY7"/>